<evidence type="ECO:0000313" key="3">
    <source>
        <dbReference type="Proteomes" id="UP000016934"/>
    </source>
</evidence>
<keyword evidence="1" id="KW-0472">Membrane</keyword>
<gene>
    <name evidence="2" type="ORF">COCSADRAFT_312642</name>
</gene>
<feature type="transmembrane region" description="Helical" evidence="1">
    <location>
        <begin position="86"/>
        <end position="106"/>
    </location>
</feature>
<dbReference type="Proteomes" id="UP000016934">
    <property type="component" value="Unassembled WGS sequence"/>
</dbReference>
<proteinExistence type="predicted"/>
<feature type="transmembrane region" description="Helical" evidence="1">
    <location>
        <begin position="12"/>
        <end position="35"/>
    </location>
</feature>
<sequence>MFFFLFDITQIISLTTSSSPFFFSFLCLNSFWFNIHASSILCSCLSFLFYATPLFAISDGTLVPLFMNDVYDFILPHHTVSMPSFFYLYCTALSDSVLLGLGLEAFSRGVTVAILDCIT</sequence>
<name>M2SBF1_COCSN</name>
<reference evidence="2 3" key="1">
    <citation type="journal article" date="2012" name="PLoS Pathog.">
        <title>Diverse lifestyles and strategies of plant pathogenesis encoded in the genomes of eighteen Dothideomycetes fungi.</title>
        <authorList>
            <person name="Ohm R.A."/>
            <person name="Feau N."/>
            <person name="Henrissat B."/>
            <person name="Schoch C.L."/>
            <person name="Horwitz B.A."/>
            <person name="Barry K.W."/>
            <person name="Condon B.J."/>
            <person name="Copeland A.C."/>
            <person name="Dhillon B."/>
            <person name="Glaser F."/>
            <person name="Hesse C.N."/>
            <person name="Kosti I."/>
            <person name="LaButti K."/>
            <person name="Lindquist E.A."/>
            <person name="Lucas S."/>
            <person name="Salamov A.A."/>
            <person name="Bradshaw R.E."/>
            <person name="Ciuffetti L."/>
            <person name="Hamelin R.C."/>
            <person name="Kema G.H.J."/>
            <person name="Lawrence C."/>
            <person name="Scott J.A."/>
            <person name="Spatafora J.W."/>
            <person name="Turgeon B.G."/>
            <person name="de Wit P.J.G.M."/>
            <person name="Zhong S."/>
            <person name="Goodwin S.B."/>
            <person name="Grigoriev I.V."/>
        </authorList>
    </citation>
    <scope>NUCLEOTIDE SEQUENCE [LARGE SCALE GENOMIC DNA]</scope>
    <source>
        <strain evidence="3">ND90Pr / ATCC 201652</strain>
    </source>
</reference>
<feature type="transmembrane region" description="Helical" evidence="1">
    <location>
        <begin position="47"/>
        <end position="66"/>
    </location>
</feature>
<protein>
    <submittedName>
        <fullName evidence="2">Uncharacterized protein</fullName>
    </submittedName>
</protein>
<dbReference type="RefSeq" id="XP_007699230.1">
    <property type="nucleotide sequence ID" value="XM_007701040.1"/>
</dbReference>
<keyword evidence="3" id="KW-1185">Reference proteome</keyword>
<dbReference type="EMBL" id="KB445642">
    <property type="protein sequence ID" value="EMD64608.1"/>
    <property type="molecule type" value="Genomic_DNA"/>
</dbReference>
<dbReference type="KEGG" id="bsc:COCSADRAFT_312642"/>
<dbReference type="GeneID" id="19136406"/>
<dbReference type="AlphaFoldDB" id="M2SBF1"/>
<organism evidence="2 3">
    <name type="scientific">Cochliobolus sativus (strain ND90Pr / ATCC 201652)</name>
    <name type="common">Common root rot and spot blotch fungus</name>
    <name type="synonym">Bipolaris sorokiniana</name>
    <dbReference type="NCBI Taxonomy" id="665912"/>
    <lineage>
        <taxon>Eukaryota</taxon>
        <taxon>Fungi</taxon>
        <taxon>Dikarya</taxon>
        <taxon>Ascomycota</taxon>
        <taxon>Pezizomycotina</taxon>
        <taxon>Dothideomycetes</taxon>
        <taxon>Pleosporomycetidae</taxon>
        <taxon>Pleosporales</taxon>
        <taxon>Pleosporineae</taxon>
        <taxon>Pleosporaceae</taxon>
        <taxon>Bipolaris</taxon>
    </lineage>
</organism>
<dbReference type="HOGENOM" id="CLU_2061311_0_0_1"/>
<accession>M2SBF1</accession>
<evidence type="ECO:0000313" key="2">
    <source>
        <dbReference type="EMBL" id="EMD64608.1"/>
    </source>
</evidence>
<evidence type="ECO:0000256" key="1">
    <source>
        <dbReference type="SAM" id="Phobius"/>
    </source>
</evidence>
<keyword evidence="1" id="KW-0812">Transmembrane</keyword>
<keyword evidence="1" id="KW-1133">Transmembrane helix</keyword>
<reference evidence="3" key="2">
    <citation type="journal article" date="2013" name="PLoS Genet.">
        <title>Comparative genome structure, secondary metabolite, and effector coding capacity across Cochliobolus pathogens.</title>
        <authorList>
            <person name="Condon B.J."/>
            <person name="Leng Y."/>
            <person name="Wu D."/>
            <person name="Bushley K.E."/>
            <person name="Ohm R.A."/>
            <person name="Otillar R."/>
            <person name="Martin J."/>
            <person name="Schackwitz W."/>
            <person name="Grimwood J."/>
            <person name="MohdZainudin N."/>
            <person name="Xue C."/>
            <person name="Wang R."/>
            <person name="Manning V.A."/>
            <person name="Dhillon B."/>
            <person name="Tu Z.J."/>
            <person name="Steffenson B.J."/>
            <person name="Salamov A."/>
            <person name="Sun H."/>
            <person name="Lowry S."/>
            <person name="LaButti K."/>
            <person name="Han J."/>
            <person name="Copeland A."/>
            <person name="Lindquist E."/>
            <person name="Barry K."/>
            <person name="Schmutz J."/>
            <person name="Baker S.E."/>
            <person name="Ciuffetti L.M."/>
            <person name="Grigoriev I.V."/>
            <person name="Zhong S."/>
            <person name="Turgeon B.G."/>
        </authorList>
    </citation>
    <scope>NUCLEOTIDE SEQUENCE [LARGE SCALE GENOMIC DNA]</scope>
    <source>
        <strain evidence="3">ND90Pr / ATCC 201652</strain>
    </source>
</reference>